<dbReference type="AlphaFoldDB" id="A0A9P4JS15"/>
<feature type="compositionally biased region" description="Polar residues" evidence="3">
    <location>
        <begin position="64"/>
        <end position="80"/>
    </location>
</feature>
<keyword evidence="6" id="KW-1185">Reference proteome</keyword>
<proteinExistence type="inferred from homology"/>
<comment type="caution">
    <text evidence="5">The sequence shown here is derived from an EMBL/GenBank/DDBJ whole genome shotgun (WGS) entry which is preliminary data.</text>
</comment>
<sequence>MSSVDLIPVQRDFLNQPSPYHDNFHETPIPHRPTHNDPISIFLRWRWRPQTILSTLGRIRYAHPSTSSPDSPENSDTSPEQAEPRSHPIYSDEGESAADRWLTLLFLFFLMSLILNFFLIFNGAIRPDANPLVFATSGKPPHPPYLGYTMHSKEKNYTCWQAETRELVPHYEYTDLREMYDYLWTEEKGGSGGILFKRTEKGDWGGERVIFGMFHQLHCLHAIRTALQHRPHQLEVWESSLDEKQWLQCFDYLRQVAHCNADDTLESVDGDEGGYNSPRVCRNHRWLYDVTACGEEGCGGLGFWNGKGSVGLNGELNERGI</sequence>
<keyword evidence="4" id="KW-0472">Membrane</keyword>
<dbReference type="GO" id="GO:0043386">
    <property type="term" value="P:mycotoxin biosynthetic process"/>
    <property type="evidence" value="ECO:0007669"/>
    <property type="project" value="InterPro"/>
</dbReference>
<name>A0A9P4JS15_9PLEO</name>
<dbReference type="Proteomes" id="UP000799536">
    <property type="component" value="Unassembled WGS sequence"/>
</dbReference>
<dbReference type="PANTHER" id="PTHR33365:SF4">
    <property type="entry name" value="CYCLOCHLOROTINE BIOSYNTHESIS PROTEIN O"/>
    <property type="match status" value="1"/>
</dbReference>
<dbReference type="Pfam" id="PF11807">
    <property type="entry name" value="UstYa"/>
    <property type="match status" value="1"/>
</dbReference>
<evidence type="ECO:0000313" key="5">
    <source>
        <dbReference type="EMBL" id="KAF2203339.1"/>
    </source>
</evidence>
<evidence type="ECO:0000256" key="3">
    <source>
        <dbReference type="SAM" id="MobiDB-lite"/>
    </source>
</evidence>
<comment type="similarity">
    <text evidence="2">Belongs to the ustYa family.</text>
</comment>
<keyword evidence="4" id="KW-0812">Transmembrane</keyword>
<accession>A0A9P4JS15</accession>
<dbReference type="PANTHER" id="PTHR33365">
    <property type="entry name" value="YALI0B05434P"/>
    <property type="match status" value="1"/>
</dbReference>
<protein>
    <submittedName>
        <fullName evidence="5">Uncharacterized protein</fullName>
    </submittedName>
</protein>
<keyword evidence="4" id="KW-1133">Transmembrane helix</keyword>
<gene>
    <name evidence="5" type="ORF">GQ43DRAFT_479151</name>
</gene>
<feature type="region of interest" description="Disordered" evidence="3">
    <location>
        <begin position="61"/>
        <end position="91"/>
    </location>
</feature>
<organism evidence="5 6">
    <name type="scientific">Delitschia confertaspora ATCC 74209</name>
    <dbReference type="NCBI Taxonomy" id="1513339"/>
    <lineage>
        <taxon>Eukaryota</taxon>
        <taxon>Fungi</taxon>
        <taxon>Dikarya</taxon>
        <taxon>Ascomycota</taxon>
        <taxon>Pezizomycotina</taxon>
        <taxon>Dothideomycetes</taxon>
        <taxon>Pleosporomycetidae</taxon>
        <taxon>Pleosporales</taxon>
        <taxon>Delitschiaceae</taxon>
        <taxon>Delitschia</taxon>
    </lineage>
</organism>
<evidence type="ECO:0000256" key="1">
    <source>
        <dbReference type="ARBA" id="ARBA00004685"/>
    </source>
</evidence>
<evidence type="ECO:0000256" key="2">
    <source>
        <dbReference type="ARBA" id="ARBA00035112"/>
    </source>
</evidence>
<dbReference type="OrthoDB" id="3687641at2759"/>
<dbReference type="EMBL" id="ML993906">
    <property type="protein sequence ID" value="KAF2203339.1"/>
    <property type="molecule type" value="Genomic_DNA"/>
</dbReference>
<dbReference type="InterPro" id="IPR021765">
    <property type="entry name" value="UstYa-like"/>
</dbReference>
<feature type="transmembrane region" description="Helical" evidence="4">
    <location>
        <begin position="101"/>
        <end position="121"/>
    </location>
</feature>
<evidence type="ECO:0000313" key="6">
    <source>
        <dbReference type="Proteomes" id="UP000799536"/>
    </source>
</evidence>
<evidence type="ECO:0000256" key="4">
    <source>
        <dbReference type="SAM" id="Phobius"/>
    </source>
</evidence>
<comment type="pathway">
    <text evidence="1">Mycotoxin biosynthesis.</text>
</comment>
<reference evidence="5" key="1">
    <citation type="journal article" date="2020" name="Stud. Mycol.">
        <title>101 Dothideomycetes genomes: a test case for predicting lifestyles and emergence of pathogens.</title>
        <authorList>
            <person name="Haridas S."/>
            <person name="Albert R."/>
            <person name="Binder M."/>
            <person name="Bloem J."/>
            <person name="Labutti K."/>
            <person name="Salamov A."/>
            <person name="Andreopoulos B."/>
            <person name="Baker S."/>
            <person name="Barry K."/>
            <person name="Bills G."/>
            <person name="Bluhm B."/>
            <person name="Cannon C."/>
            <person name="Castanera R."/>
            <person name="Culley D."/>
            <person name="Daum C."/>
            <person name="Ezra D."/>
            <person name="Gonzalez J."/>
            <person name="Henrissat B."/>
            <person name="Kuo A."/>
            <person name="Liang C."/>
            <person name="Lipzen A."/>
            <person name="Lutzoni F."/>
            <person name="Magnuson J."/>
            <person name="Mondo S."/>
            <person name="Nolan M."/>
            <person name="Ohm R."/>
            <person name="Pangilinan J."/>
            <person name="Park H.-J."/>
            <person name="Ramirez L."/>
            <person name="Alfaro M."/>
            <person name="Sun H."/>
            <person name="Tritt A."/>
            <person name="Yoshinaga Y."/>
            <person name="Zwiers L.-H."/>
            <person name="Turgeon B."/>
            <person name="Goodwin S."/>
            <person name="Spatafora J."/>
            <person name="Crous P."/>
            <person name="Grigoriev I."/>
        </authorList>
    </citation>
    <scope>NUCLEOTIDE SEQUENCE</scope>
    <source>
        <strain evidence="5">ATCC 74209</strain>
    </source>
</reference>